<reference evidence="5 6" key="1">
    <citation type="submission" date="2017-11" db="EMBL/GenBank/DDBJ databases">
        <title>Evolution of Phototrophy in the Chloroflexi Phylum Driven by Horizontal Gene Transfer.</title>
        <authorList>
            <person name="Ward L.M."/>
            <person name="Hemp J."/>
            <person name="Shih P.M."/>
            <person name="Mcglynn S.E."/>
            <person name="Fischer W."/>
        </authorList>
    </citation>
    <scope>NUCLEOTIDE SEQUENCE [LARGE SCALE GENOMIC DNA]</scope>
    <source>
        <strain evidence="5">CP2_2F</strain>
    </source>
</reference>
<dbReference type="CDD" id="cd03255">
    <property type="entry name" value="ABC_MJ0796_LolCDE_FtsE"/>
    <property type="match status" value="1"/>
</dbReference>
<dbReference type="GO" id="GO:0005524">
    <property type="term" value="F:ATP binding"/>
    <property type="evidence" value="ECO:0007669"/>
    <property type="project" value="UniProtKB-KW"/>
</dbReference>
<evidence type="ECO:0000256" key="2">
    <source>
        <dbReference type="ARBA" id="ARBA00022741"/>
    </source>
</evidence>
<dbReference type="Gene3D" id="3.40.50.300">
    <property type="entry name" value="P-loop containing nucleotide triphosphate hydrolases"/>
    <property type="match status" value="1"/>
</dbReference>
<accession>A0A2M8P0C3</accession>
<keyword evidence="2" id="KW-0547">Nucleotide-binding</keyword>
<dbReference type="InterPro" id="IPR027417">
    <property type="entry name" value="P-loop_NTPase"/>
</dbReference>
<dbReference type="SUPFAM" id="SSF52540">
    <property type="entry name" value="P-loop containing nucleoside triphosphate hydrolases"/>
    <property type="match status" value="1"/>
</dbReference>
<evidence type="ECO:0000259" key="4">
    <source>
        <dbReference type="PROSITE" id="PS50893"/>
    </source>
</evidence>
<dbReference type="InterPro" id="IPR017871">
    <property type="entry name" value="ABC_transporter-like_CS"/>
</dbReference>
<comment type="caution">
    <text evidence="5">The sequence shown here is derived from an EMBL/GenBank/DDBJ whole genome shotgun (WGS) entry which is preliminary data.</text>
</comment>
<dbReference type="FunFam" id="3.40.50.300:FF:000032">
    <property type="entry name" value="Export ABC transporter ATP-binding protein"/>
    <property type="match status" value="1"/>
</dbReference>
<dbReference type="Proteomes" id="UP000228921">
    <property type="component" value="Unassembled WGS sequence"/>
</dbReference>
<dbReference type="InterPro" id="IPR003593">
    <property type="entry name" value="AAA+_ATPase"/>
</dbReference>
<dbReference type="InterPro" id="IPR017911">
    <property type="entry name" value="MacB-like_ATP-bd"/>
</dbReference>
<keyword evidence="3" id="KW-0067">ATP-binding</keyword>
<dbReference type="GO" id="GO:0022857">
    <property type="term" value="F:transmembrane transporter activity"/>
    <property type="evidence" value="ECO:0007669"/>
    <property type="project" value="TreeGrafter"/>
</dbReference>
<dbReference type="GO" id="GO:0005886">
    <property type="term" value="C:plasma membrane"/>
    <property type="evidence" value="ECO:0007669"/>
    <property type="project" value="TreeGrafter"/>
</dbReference>
<name>A0A2M8P0C3_9CHLR</name>
<sequence>MAEQPFIICENLVKIYKVADLEVVALQGIDLTIHSGEMLALVGPSGSGKSTLMNILGGLDTPTAGRVSVGEYNLLEMTRREQVLYRRRQVGFVWQQTARNLLPYLSAQENVELPMALDGVPARERRERARALLEQVGLGGRLKHRPDRLSGGEQQRVAIAVAMANQPRLLLADEPTGEVDSEAAEQIFKTLRAFNREHGVTIIIVTHDVNVASRVDRVVGMRDGRTSTEILRRRAEDGQIVGADEYAIVDRVGRLQLPQAYLEKLGIAERARLKLREDHVGVYPDKQDGQA</sequence>
<dbReference type="SMART" id="SM00382">
    <property type="entry name" value="AAA"/>
    <property type="match status" value="1"/>
</dbReference>
<evidence type="ECO:0000313" key="6">
    <source>
        <dbReference type="Proteomes" id="UP000228921"/>
    </source>
</evidence>
<proteinExistence type="predicted"/>
<dbReference type="PANTHER" id="PTHR24220:SF685">
    <property type="entry name" value="ABC TRANSPORTER RELATED"/>
    <property type="match status" value="1"/>
</dbReference>
<evidence type="ECO:0000256" key="3">
    <source>
        <dbReference type="ARBA" id="ARBA00022840"/>
    </source>
</evidence>
<gene>
    <name evidence="5" type="ORF">CUN51_05815</name>
</gene>
<dbReference type="AlphaFoldDB" id="A0A2M8P0C3"/>
<dbReference type="EMBL" id="PGTK01000005">
    <property type="protein sequence ID" value="PJF30995.1"/>
    <property type="molecule type" value="Genomic_DNA"/>
</dbReference>
<feature type="domain" description="ABC transporter" evidence="4">
    <location>
        <begin position="7"/>
        <end position="248"/>
    </location>
</feature>
<dbReference type="InterPro" id="IPR003439">
    <property type="entry name" value="ABC_transporter-like_ATP-bd"/>
</dbReference>
<dbReference type="Pfam" id="PF00005">
    <property type="entry name" value="ABC_tran"/>
    <property type="match status" value="1"/>
</dbReference>
<dbReference type="PROSITE" id="PS00211">
    <property type="entry name" value="ABC_TRANSPORTER_1"/>
    <property type="match status" value="1"/>
</dbReference>
<organism evidence="5 6">
    <name type="scientific">Candidatus Thermofonsia Clade 1 bacterium</name>
    <dbReference type="NCBI Taxonomy" id="2364210"/>
    <lineage>
        <taxon>Bacteria</taxon>
        <taxon>Bacillati</taxon>
        <taxon>Chloroflexota</taxon>
        <taxon>Candidatus Thermofontia</taxon>
        <taxon>Candidatus Thermofonsia Clade 1</taxon>
    </lineage>
</organism>
<protein>
    <submittedName>
        <fullName evidence="5">ABC transporter</fullName>
    </submittedName>
</protein>
<evidence type="ECO:0000256" key="1">
    <source>
        <dbReference type="ARBA" id="ARBA00022448"/>
    </source>
</evidence>
<dbReference type="PROSITE" id="PS50893">
    <property type="entry name" value="ABC_TRANSPORTER_2"/>
    <property type="match status" value="1"/>
</dbReference>
<dbReference type="GO" id="GO:0098796">
    <property type="term" value="C:membrane protein complex"/>
    <property type="evidence" value="ECO:0007669"/>
    <property type="project" value="UniProtKB-ARBA"/>
</dbReference>
<dbReference type="PANTHER" id="PTHR24220">
    <property type="entry name" value="IMPORT ATP-BINDING PROTEIN"/>
    <property type="match status" value="1"/>
</dbReference>
<dbReference type="GO" id="GO:0016887">
    <property type="term" value="F:ATP hydrolysis activity"/>
    <property type="evidence" value="ECO:0007669"/>
    <property type="project" value="InterPro"/>
</dbReference>
<dbReference type="InterPro" id="IPR015854">
    <property type="entry name" value="ABC_transpr_LolD-like"/>
</dbReference>
<keyword evidence="1" id="KW-0813">Transport</keyword>
<evidence type="ECO:0000313" key="5">
    <source>
        <dbReference type="EMBL" id="PJF30995.1"/>
    </source>
</evidence>